<dbReference type="InterPro" id="IPR000524">
    <property type="entry name" value="Tscrpt_reg_HTH_GntR"/>
</dbReference>
<dbReference type="OrthoDB" id="9812645at2"/>
<accession>A0A2Z6B0Y0</accession>
<dbReference type="InterPro" id="IPR008920">
    <property type="entry name" value="TF_FadR/GntR_C"/>
</dbReference>
<dbReference type="PANTHER" id="PTHR43537:SF24">
    <property type="entry name" value="GLUCONATE OPERON TRANSCRIPTIONAL REPRESSOR"/>
    <property type="match status" value="1"/>
</dbReference>
<dbReference type="SMART" id="SM00345">
    <property type="entry name" value="HTH_GNTR"/>
    <property type="match status" value="1"/>
</dbReference>
<keyword evidence="3" id="KW-0804">Transcription</keyword>
<keyword evidence="1" id="KW-0805">Transcription regulation</keyword>
<gene>
    <name evidence="5" type="ORF">DFE_2389</name>
</gene>
<dbReference type="Pfam" id="PF07729">
    <property type="entry name" value="FCD"/>
    <property type="match status" value="1"/>
</dbReference>
<dbReference type="CDD" id="cd07377">
    <property type="entry name" value="WHTH_GntR"/>
    <property type="match status" value="1"/>
</dbReference>
<reference evidence="5 6" key="1">
    <citation type="journal article" date="2018" name="Sci. Adv.">
        <title>Multi-heme cytochromes provide a pathway for survival in energy-limited environments.</title>
        <authorList>
            <person name="Deng X."/>
            <person name="Dohmae N."/>
            <person name="Nealson K.H."/>
            <person name="Hashimoto K."/>
            <person name="Okamoto A."/>
        </authorList>
    </citation>
    <scope>NUCLEOTIDE SEQUENCE [LARGE SCALE GENOMIC DNA]</scope>
    <source>
        <strain evidence="5 6">IS5</strain>
    </source>
</reference>
<dbReference type="InterPro" id="IPR011711">
    <property type="entry name" value="GntR_C"/>
</dbReference>
<evidence type="ECO:0000256" key="3">
    <source>
        <dbReference type="ARBA" id="ARBA00023163"/>
    </source>
</evidence>
<dbReference type="PANTHER" id="PTHR43537">
    <property type="entry name" value="TRANSCRIPTIONAL REGULATOR, GNTR FAMILY"/>
    <property type="match status" value="1"/>
</dbReference>
<evidence type="ECO:0000313" key="6">
    <source>
        <dbReference type="Proteomes" id="UP000269883"/>
    </source>
</evidence>
<protein>
    <submittedName>
        <fullName evidence="5">Transcriptional regulator, GntR family</fullName>
    </submittedName>
</protein>
<dbReference type="PROSITE" id="PS50949">
    <property type="entry name" value="HTH_GNTR"/>
    <property type="match status" value="1"/>
</dbReference>
<evidence type="ECO:0000259" key="4">
    <source>
        <dbReference type="PROSITE" id="PS50949"/>
    </source>
</evidence>
<dbReference type="RefSeq" id="WP_126379819.1">
    <property type="nucleotide sequence ID" value="NZ_AP017378.1"/>
</dbReference>
<dbReference type="SUPFAM" id="SSF48008">
    <property type="entry name" value="GntR ligand-binding domain-like"/>
    <property type="match status" value="1"/>
</dbReference>
<dbReference type="KEGG" id="dfl:DFE_2389"/>
<sequence>MEGNNVITRRVLRDEVADYLIDAILSGEFRPGDKIVETRISKELQVSQGAVREAIRDLIAKGFLETEPYKGTRVREFSPEELGDYYAVRIELETMAVQWAIKKGGKLFDLSSLRECVDKMFECAKIGDTKNLRKYDIDFHKELVKAAGNEFLLKAWESLGNYYWALLGIHYGSSGIDPERQASLHTELIEALESRDQERVANTIHEHFSDIKKMFGQGS</sequence>
<dbReference type="GO" id="GO:0003677">
    <property type="term" value="F:DNA binding"/>
    <property type="evidence" value="ECO:0007669"/>
    <property type="project" value="UniProtKB-KW"/>
</dbReference>
<proteinExistence type="predicted"/>
<organism evidence="5 6">
    <name type="scientific">Desulfovibrio ferrophilus</name>
    <dbReference type="NCBI Taxonomy" id="241368"/>
    <lineage>
        <taxon>Bacteria</taxon>
        <taxon>Pseudomonadati</taxon>
        <taxon>Thermodesulfobacteriota</taxon>
        <taxon>Desulfovibrionia</taxon>
        <taxon>Desulfovibrionales</taxon>
        <taxon>Desulfovibrionaceae</taxon>
        <taxon>Desulfovibrio</taxon>
    </lineage>
</organism>
<feature type="domain" description="HTH gntR-type" evidence="4">
    <location>
        <begin position="10"/>
        <end position="77"/>
    </location>
</feature>
<dbReference type="Proteomes" id="UP000269883">
    <property type="component" value="Chromosome"/>
</dbReference>
<keyword evidence="2" id="KW-0238">DNA-binding</keyword>
<dbReference type="GO" id="GO:0003700">
    <property type="term" value="F:DNA-binding transcription factor activity"/>
    <property type="evidence" value="ECO:0007669"/>
    <property type="project" value="InterPro"/>
</dbReference>
<name>A0A2Z6B0Y0_9BACT</name>
<dbReference type="Gene3D" id="1.10.10.10">
    <property type="entry name" value="Winged helix-like DNA-binding domain superfamily/Winged helix DNA-binding domain"/>
    <property type="match status" value="1"/>
</dbReference>
<dbReference type="AlphaFoldDB" id="A0A2Z6B0Y0"/>
<dbReference type="EMBL" id="AP017378">
    <property type="protein sequence ID" value="BBD09115.1"/>
    <property type="molecule type" value="Genomic_DNA"/>
</dbReference>
<evidence type="ECO:0000313" key="5">
    <source>
        <dbReference type="EMBL" id="BBD09115.1"/>
    </source>
</evidence>
<dbReference type="InterPro" id="IPR036388">
    <property type="entry name" value="WH-like_DNA-bd_sf"/>
</dbReference>
<dbReference type="SMART" id="SM00895">
    <property type="entry name" value="FCD"/>
    <property type="match status" value="1"/>
</dbReference>
<evidence type="ECO:0000256" key="2">
    <source>
        <dbReference type="ARBA" id="ARBA00023125"/>
    </source>
</evidence>
<dbReference type="Pfam" id="PF00392">
    <property type="entry name" value="GntR"/>
    <property type="match status" value="1"/>
</dbReference>
<dbReference type="SUPFAM" id="SSF46785">
    <property type="entry name" value="Winged helix' DNA-binding domain"/>
    <property type="match status" value="1"/>
</dbReference>
<dbReference type="InterPro" id="IPR036390">
    <property type="entry name" value="WH_DNA-bd_sf"/>
</dbReference>
<dbReference type="Gene3D" id="1.20.120.530">
    <property type="entry name" value="GntR ligand-binding domain-like"/>
    <property type="match status" value="1"/>
</dbReference>
<keyword evidence="6" id="KW-1185">Reference proteome</keyword>
<evidence type="ECO:0000256" key="1">
    <source>
        <dbReference type="ARBA" id="ARBA00023015"/>
    </source>
</evidence>